<evidence type="ECO:0000313" key="2">
    <source>
        <dbReference type="EMBL" id="GHD31298.1"/>
    </source>
</evidence>
<dbReference type="Pfam" id="PF02082">
    <property type="entry name" value="Rrf2"/>
    <property type="match status" value="1"/>
</dbReference>
<dbReference type="SUPFAM" id="SSF46785">
    <property type="entry name" value="Winged helix' DNA-binding domain"/>
    <property type="match status" value="1"/>
</dbReference>
<dbReference type="FunFam" id="1.10.10.10:FF:000026">
    <property type="entry name" value="HTH-type transcriptional regulator IscR"/>
    <property type="match status" value="1"/>
</dbReference>
<dbReference type="GO" id="GO:0005829">
    <property type="term" value="C:cytosol"/>
    <property type="evidence" value="ECO:0007669"/>
    <property type="project" value="TreeGrafter"/>
</dbReference>
<dbReference type="InterPro" id="IPR036390">
    <property type="entry name" value="WH_DNA-bd_sf"/>
</dbReference>
<keyword evidence="1" id="KW-0238">DNA-binding</keyword>
<accession>A0A918XHT8</accession>
<dbReference type="EMBL" id="BMYM01000001">
    <property type="protein sequence ID" value="GHD31298.1"/>
    <property type="molecule type" value="Genomic_DNA"/>
</dbReference>
<dbReference type="Gene3D" id="1.10.10.10">
    <property type="entry name" value="Winged helix-like DNA-binding domain superfamily/Winged helix DNA-binding domain"/>
    <property type="match status" value="1"/>
</dbReference>
<evidence type="ECO:0000313" key="3">
    <source>
        <dbReference type="Proteomes" id="UP000644693"/>
    </source>
</evidence>
<organism evidence="2 3">
    <name type="scientific">Parahalioglobus pacificus</name>
    <dbReference type="NCBI Taxonomy" id="930806"/>
    <lineage>
        <taxon>Bacteria</taxon>
        <taxon>Pseudomonadati</taxon>
        <taxon>Pseudomonadota</taxon>
        <taxon>Gammaproteobacteria</taxon>
        <taxon>Cellvibrionales</taxon>
        <taxon>Halieaceae</taxon>
        <taxon>Parahalioglobus</taxon>
    </lineage>
</organism>
<dbReference type="PANTHER" id="PTHR33221:SF5">
    <property type="entry name" value="HTH-TYPE TRANSCRIPTIONAL REGULATOR ISCR"/>
    <property type="match status" value="1"/>
</dbReference>
<keyword evidence="3" id="KW-1185">Reference proteome</keyword>
<dbReference type="GO" id="GO:0003700">
    <property type="term" value="F:DNA-binding transcription factor activity"/>
    <property type="evidence" value="ECO:0007669"/>
    <property type="project" value="TreeGrafter"/>
</dbReference>
<dbReference type="PROSITE" id="PS01332">
    <property type="entry name" value="HTH_RRF2_1"/>
    <property type="match status" value="1"/>
</dbReference>
<evidence type="ECO:0000256" key="1">
    <source>
        <dbReference type="ARBA" id="ARBA00023125"/>
    </source>
</evidence>
<dbReference type="InterPro" id="IPR036388">
    <property type="entry name" value="WH-like_DNA-bd_sf"/>
</dbReference>
<dbReference type="InterPro" id="IPR000944">
    <property type="entry name" value="Tscrpt_reg_Rrf2"/>
</dbReference>
<dbReference type="GO" id="GO:0003677">
    <property type="term" value="F:DNA binding"/>
    <property type="evidence" value="ECO:0007669"/>
    <property type="project" value="UniProtKB-KW"/>
</dbReference>
<dbReference type="PANTHER" id="PTHR33221">
    <property type="entry name" value="WINGED HELIX-TURN-HELIX TRANSCRIPTIONAL REGULATOR, RRF2 FAMILY"/>
    <property type="match status" value="1"/>
</dbReference>
<dbReference type="NCBIfam" id="TIGR00738">
    <property type="entry name" value="rrf2_super"/>
    <property type="match status" value="1"/>
</dbReference>
<dbReference type="PROSITE" id="PS51197">
    <property type="entry name" value="HTH_RRF2_2"/>
    <property type="match status" value="1"/>
</dbReference>
<dbReference type="Proteomes" id="UP000644693">
    <property type="component" value="Unassembled WGS sequence"/>
</dbReference>
<protein>
    <submittedName>
        <fullName evidence="2">Fe-S cluster assembly transcriptional regulator IscR</fullName>
    </submittedName>
</protein>
<reference evidence="2" key="2">
    <citation type="submission" date="2020-09" db="EMBL/GenBank/DDBJ databases">
        <authorList>
            <person name="Sun Q."/>
            <person name="Kim S."/>
        </authorList>
    </citation>
    <scope>NUCLEOTIDE SEQUENCE</scope>
    <source>
        <strain evidence="2">KCTC 23430</strain>
    </source>
</reference>
<gene>
    <name evidence="2" type="primary">iscR</name>
    <name evidence="2" type="ORF">GCM10007053_14210</name>
</gene>
<dbReference type="AlphaFoldDB" id="A0A918XHT8"/>
<reference evidence="2" key="1">
    <citation type="journal article" date="2014" name="Int. J. Syst. Evol. Microbiol.">
        <title>Complete genome sequence of Corynebacterium casei LMG S-19264T (=DSM 44701T), isolated from a smear-ripened cheese.</title>
        <authorList>
            <consortium name="US DOE Joint Genome Institute (JGI-PGF)"/>
            <person name="Walter F."/>
            <person name="Albersmeier A."/>
            <person name="Kalinowski J."/>
            <person name="Ruckert C."/>
        </authorList>
    </citation>
    <scope>NUCLEOTIDE SEQUENCE</scope>
    <source>
        <strain evidence="2">KCTC 23430</strain>
    </source>
</reference>
<proteinExistence type="predicted"/>
<sequence>MTSILDLALNQQQGPIPLAGISERQDISLSYLEQLFAQLRRQGLVQSVRGPGGGYHLGKEATDISVAEVIEAVNETTDATRCKGAGDCQNGETCLTHHLWMDLSDQIRDFLGDITLADLVRRREVRDIACQQSARTDVGADITLRQISDNDGQAHNRGADQSV</sequence>
<dbReference type="InterPro" id="IPR030489">
    <property type="entry name" value="TR_Rrf2-type_CS"/>
</dbReference>
<name>A0A918XHT8_9GAMM</name>
<comment type="caution">
    <text evidence="2">The sequence shown here is derived from an EMBL/GenBank/DDBJ whole genome shotgun (WGS) entry which is preliminary data.</text>
</comment>